<reference evidence="1 2" key="1">
    <citation type="submission" date="2010-10" db="EMBL/GenBank/DDBJ databases">
        <authorList>
            <person name="Chen C."/>
            <person name="Kittichotirat W."/>
            <person name="Asikainen S."/>
            <person name="Bumgarner R."/>
        </authorList>
    </citation>
    <scope>NUCLEOTIDE SEQUENCE [LARGE SCALE GENOMIC DNA]</scope>
    <source>
        <strain evidence="1 2">SC1083</strain>
    </source>
</reference>
<evidence type="ECO:0000313" key="2">
    <source>
        <dbReference type="Proteomes" id="UP000005508"/>
    </source>
</evidence>
<proteinExistence type="predicted"/>
<accession>G4A8E9</accession>
<gene>
    <name evidence="1" type="ORF">SC1083_1097</name>
</gene>
<comment type="caution">
    <text evidence="1">The sequence shown here is derived from an EMBL/GenBank/DDBJ whole genome shotgun (WGS) entry which is preliminary data.</text>
</comment>
<organism evidence="1 2">
    <name type="scientific">Aggregatibacter actinomycetemcomitans serotype e str. SC1083</name>
    <dbReference type="NCBI Taxonomy" id="907488"/>
    <lineage>
        <taxon>Bacteria</taxon>
        <taxon>Pseudomonadati</taxon>
        <taxon>Pseudomonadota</taxon>
        <taxon>Gammaproteobacteria</taxon>
        <taxon>Pasteurellales</taxon>
        <taxon>Pasteurellaceae</taxon>
        <taxon>Aggregatibacter</taxon>
    </lineage>
</organism>
<name>G4A8E9_AGGAC</name>
<protein>
    <submittedName>
        <fullName evidence="1">Uncharacterized protein</fullName>
    </submittedName>
</protein>
<dbReference type="EMBL" id="AEJM01000019">
    <property type="protein sequence ID" value="EGY33969.1"/>
    <property type="molecule type" value="Genomic_DNA"/>
</dbReference>
<evidence type="ECO:0000313" key="1">
    <source>
        <dbReference type="EMBL" id="EGY33969.1"/>
    </source>
</evidence>
<sequence>MQSTLKSHVKFHVTENPLPSPPDLQKKLAFFQLISGV</sequence>
<dbReference type="AlphaFoldDB" id="G4A8E9"/>
<dbReference type="Proteomes" id="UP000005508">
    <property type="component" value="Unassembled WGS sequence"/>
</dbReference>